<evidence type="ECO:0000313" key="5">
    <source>
        <dbReference type="EMBL" id="PCI75620.1"/>
    </source>
</evidence>
<dbReference type="Pfam" id="PF01638">
    <property type="entry name" value="HxlR"/>
    <property type="match status" value="1"/>
</dbReference>
<dbReference type="PROSITE" id="PS51118">
    <property type="entry name" value="HTH_HXLR"/>
    <property type="match status" value="1"/>
</dbReference>
<evidence type="ECO:0000256" key="2">
    <source>
        <dbReference type="ARBA" id="ARBA00023125"/>
    </source>
</evidence>
<dbReference type="SUPFAM" id="SSF55718">
    <property type="entry name" value="SCP-like"/>
    <property type="match status" value="1"/>
</dbReference>
<dbReference type="Proteomes" id="UP000218767">
    <property type="component" value="Unassembled WGS sequence"/>
</dbReference>
<evidence type="ECO:0000256" key="1">
    <source>
        <dbReference type="ARBA" id="ARBA00023015"/>
    </source>
</evidence>
<dbReference type="PANTHER" id="PTHR33204">
    <property type="entry name" value="TRANSCRIPTIONAL REGULATOR, MARR FAMILY"/>
    <property type="match status" value="1"/>
</dbReference>
<dbReference type="InterPro" id="IPR002577">
    <property type="entry name" value="HTH_HxlR"/>
</dbReference>
<dbReference type="Gene3D" id="1.10.10.10">
    <property type="entry name" value="Winged helix-like DNA-binding domain superfamily/Winged helix DNA-binding domain"/>
    <property type="match status" value="1"/>
</dbReference>
<keyword evidence="2" id="KW-0238">DNA-binding</keyword>
<sequence>MNESGSLCPAVKAADIIGDKWVLLILREVFLGSTRYNDFQRALPRISPTVLSKRLKQLEANGLLVKKQSPGQKSTEYRLTPSGRELGPIVDHMATWGLRWARRQIKEEDYDVSSFMWDFHRTLNTSELPDGETVICVRFPDLEVWDSWWLIVSADLVDLCTDNPGKEIDLYITGTLGDLVSVWMGDVEIRAAIKSDKIRLNGESYITNSASRWFPQSPYADVRPEHLVDAQGKVRS</sequence>
<dbReference type="AlphaFoldDB" id="A0A2A4WZ78"/>
<evidence type="ECO:0000313" key="6">
    <source>
        <dbReference type="Proteomes" id="UP000218767"/>
    </source>
</evidence>
<dbReference type="InterPro" id="IPR036388">
    <property type="entry name" value="WH-like_DNA-bd_sf"/>
</dbReference>
<evidence type="ECO:0000259" key="4">
    <source>
        <dbReference type="PROSITE" id="PS51118"/>
    </source>
</evidence>
<feature type="domain" description="HTH hxlR-type" evidence="4">
    <location>
        <begin position="8"/>
        <end position="105"/>
    </location>
</feature>
<dbReference type="SUPFAM" id="SSF46785">
    <property type="entry name" value="Winged helix' DNA-binding domain"/>
    <property type="match status" value="1"/>
</dbReference>
<dbReference type="InterPro" id="IPR036527">
    <property type="entry name" value="SCP2_sterol-bd_dom_sf"/>
</dbReference>
<dbReference type="GO" id="GO:0003677">
    <property type="term" value="F:DNA binding"/>
    <property type="evidence" value="ECO:0007669"/>
    <property type="project" value="UniProtKB-KW"/>
</dbReference>
<gene>
    <name evidence="5" type="ORF">COB20_12545</name>
</gene>
<keyword evidence="3" id="KW-0804">Transcription</keyword>
<organism evidence="5 6">
    <name type="scientific">SAR86 cluster bacterium</name>
    <dbReference type="NCBI Taxonomy" id="2030880"/>
    <lineage>
        <taxon>Bacteria</taxon>
        <taxon>Pseudomonadati</taxon>
        <taxon>Pseudomonadota</taxon>
        <taxon>Gammaproteobacteria</taxon>
        <taxon>SAR86 cluster</taxon>
    </lineage>
</organism>
<keyword evidence="1" id="KW-0805">Transcription regulation</keyword>
<evidence type="ECO:0000256" key="3">
    <source>
        <dbReference type="ARBA" id="ARBA00023163"/>
    </source>
</evidence>
<comment type="caution">
    <text evidence="5">The sequence shown here is derived from an EMBL/GenBank/DDBJ whole genome shotgun (WGS) entry which is preliminary data.</text>
</comment>
<accession>A0A2A4WZ78</accession>
<dbReference type="PANTHER" id="PTHR33204:SF18">
    <property type="entry name" value="TRANSCRIPTIONAL REGULATORY PROTEIN"/>
    <property type="match status" value="1"/>
</dbReference>
<protein>
    <submittedName>
        <fullName evidence="5">HxlR family transcriptional regulator</fullName>
    </submittedName>
</protein>
<dbReference type="InterPro" id="IPR036390">
    <property type="entry name" value="WH_DNA-bd_sf"/>
</dbReference>
<name>A0A2A4WZ78_9GAMM</name>
<reference evidence="6" key="1">
    <citation type="submission" date="2017-08" db="EMBL/GenBank/DDBJ databases">
        <title>A dynamic microbial community with high functional redundancy inhabits the cold, oxic subseafloor aquifer.</title>
        <authorList>
            <person name="Tully B.J."/>
            <person name="Wheat C.G."/>
            <person name="Glazer B.T."/>
            <person name="Huber J.A."/>
        </authorList>
    </citation>
    <scope>NUCLEOTIDE SEQUENCE [LARGE SCALE GENOMIC DNA]</scope>
</reference>
<proteinExistence type="predicted"/>
<dbReference type="EMBL" id="NVUL01000071">
    <property type="protein sequence ID" value="PCI75620.1"/>
    <property type="molecule type" value="Genomic_DNA"/>
</dbReference>